<reference evidence="2 3" key="1">
    <citation type="submission" date="2016-01" db="EMBL/GenBank/DDBJ databases">
        <title>High potential of lignocellulose degradation of a new Verrucomicrobia species.</title>
        <authorList>
            <person name="Wang Y."/>
            <person name="Shi Y."/>
            <person name="Qiu Z."/>
            <person name="Liu S."/>
            <person name="Yang H."/>
        </authorList>
    </citation>
    <scope>NUCLEOTIDE SEQUENCE [LARGE SCALE GENOMIC DNA]</scope>
    <source>
        <strain evidence="2 3">TSB47</strain>
    </source>
</reference>
<feature type="region of interest" description="Disordered" evidence="1">
    <location>
        <begin position="36"/>
        <end position="61"/>
    </location>
</feature>
<evidence type="ECO:0000313" key="2">
    <source>
        <dbReference type="EMBL" id="OAM91528.1"/>
    </source>
</evidence>
<gene>
    <name evidence="2" type="ORF">AW736_02500</name>
</gene>
<accession>A0A178IP78</accession>
<evidence type="ECO:0000313" key="3">
    <source>
        <dbReference type="Proteomes" id="UP000078486"/>
    </source>
</evidence>
<feature type="region of interest" description="Disordered" evidence="1">
    <location>
        <begin position="85"/>
        <end position="209"/>
    </location>
</feature>
<dbReference type="Proteomes" id="UP000078486">
    <property type="component" value="Unassembled WGS sequence"/>
</dbReference>
<dbReference type="EMBL" id="LRRQ01000023">
    <property type="protein sequence ID" value="OAM91528.1"/>
    <property type="molecule type" value="Genomic_DNA"/>
</dbReference>
<name>A0A178IP78_9BACT</name>
<feature type="compositionally biased region" description="Pro residues" evidence="1">
    <location>
        <begin position="133"/>
        <end position="144"/>
    </location>
</feature>
<evidence type="ECO:0000256" key="1">
    <source>
        <dbReference type="SAM" id="MobiDB-lite"/>
    </source>
</evidence>
<protein>
    <submittedName>
        <fullName evidence="2">Uncharacterized protein</fullName>
    </submittedName>
</protein>
<organism evidence="2 3">
    <name type="scientific">Termitidicoccus mucosus</name>
    <dbReference type="NCBI Taxonomy" id="1184151"/>
    <lineage>
        <taxon>Bacteria</taxon>
        <taxon>Pseudomonadati</taxon>
        <taxon>Verrucomicrobiota</taxon>
        <taxon>Opitutia</taxon>
        <taxon>Opitutales</taxon>
        <taxon>Opitutaceae</taxon>
        <taxon>Termitidicoccus</taxon>
    </lineage>
</organism>
<sequence length="209" mass="21477">MPFGCCAVTPTGATTQPCSKASNSSSRNGFSLARAVIRPDDKTGAGASGPPPGLPDDSVYKNDMPAFRAKNTKASCIDMDARIKSSAGSIRNRRFNSSAETGAPPESSDAEIAGSDDEREGATAAARPNASPASPPPPGAPPENPESGAGKPDGAPSTRTSETGDASPRVSRPENCHWPRASRSAVNKPFRSISKTRPSTDKINFAPGP</sequence>
<feature type="region of interest" description="Disordered" evidence="1">
    <location>
        <begin position="12"/>
        <end position="31"/>
    </location>
</feature>
<keyword evidence="3" id="KW-1185">Reference proteome</keyword>
<proteinExistence type="predicted"/>
<comment type="caution">
    <text evidence="2">The sequence shown here is derived from an EMBL/GenBank/DDBJ whole genome shotgun (WGS) entry which is preliminary data.</text>
</comment>
<feature type="compositionally biased region" description="Polar residues" evidence="1">
    <location>
        <begin position="12"/>
        <end position="29"/>
    </location>
</feature>
<dbReference type="AlphaFoldDB" id="A0A178IP78"/>